<dbReference type="InterPro" id="IPR036271">
    <property type="entry name" value="Tet_transcr_reg_TetR-rel_C_sf"/>
</dbReference>
<keyword evidence="1" id="KW-0805">Transcription regulation</keyword>
<proteinExistence type="predicted"/>
<dbReference type="EMBL" id="CP042326">
    <property type="protein sequence ID" value="QDZ39513.1"/>
    <property type="molecule type" value="Genomic_DNA"/>
</dbReference>
<dbReference type="AlphaFoldDB" id="A0A5B8NJM5"/>
<dbReference type="KEGG" id="enn:FRE64_05980"/>
<evidence type="ECO:0000313" key="6">
    <source>
        <dbReference type="EMBL" id="QDZ39513.1"/>
    </source>
</evidence>
<evidence type="ECO:0000313" key="7">
    <source>
        <dbReference type="Proteomes" id="UP000318453"/>
    </source>
</evidence>
<dbReference type="SUPFAM" id="SSF46689">
    <property type="entry name" value="Homeodomain-like"/>
    <property type="match status" value="1"/>
</dbReference>
<evidence type="ECO:0000259" key="5">
    <source>
        <dbReference type="PROSITE" id="PS50977"/>
    </source>
</evidence>
<dbReference type="Proteomes" id="UP000318453">
    <property type="component" value="Chromosome"/>
</dbReference>
<evidence type="ECO:0000256" key="4">
    <source>
        <dbReference type="PROSITE-ProRule" id="PRU00335"/>
    </source>
</evidence>
<dbReference type="InterPro" id="IPR001647">
    <property type="entry name" value="HTH_TetR"/>
</dbReference>
<evidence type="ECO:0000256" key="2">
    <source>
        <dbReference type="ARBA" id="ARBA00023125"/>
    </source>
</evidence>
<dbReference type="PANTHER" id="PTHR47506:SF6">
    <property type="entry name" value="HTH-TYPE TRANSCRIPTIONAL REPRESSOR NEMR"/>
    <property type="match status" value="1"/>
</dbReference>
<organism evidence="6 7">
    <name type="scientific">Euhalothece natronophila Z-M001</name>
    <dbReference type="NCBI Taxonomy" id="522448"/>
    <lineage>
        <taxon>Bacteria</taxon>
        <taxon>Bacillati</taxon>
        <taxon>Cyanobacteriota</taxon>
        <taxon>Cyanophyceae</taxon>
        <taxon>Oscillatoriophycideae</taxon>
        <taxon>Chroococcales</taxon>
        <taxon>Halothecacae</taxon>
        <taxon>Halothece cluster</taxon>
        <taxon>Euhalothece</taxon>
    </lineage>
</organism>
<name>A0A5B8NJM5_9CHRO</name>
<evidence type="ECO:0000256" key="1">
    <source>
        <dbReference type="ARBA" id="ARBA00023015"/>
    </source>
</evidence>
<gene>
    <name evidence="6" type="ORF">FRE64_05980</name>
</gene>
<feature type="DNA-binding region" description="H-T-H motif" evidence="4">
    <location>
        <begin position="28"/>
        <end position="47"/>
    </location>
</feature>
<accession>A0A5B8NJM5</accession>
<dbReference type="SUPFAM" id="SSF48498">
    <property type="entry name" value="Tetracyclin repressor-like, C-terminal domain"/>
    <property type="match status" value="1"/>
</dbReference>
<dbReference type="PROSITE" id="PS50977">
    <property type="entry name" value="HTH_TETR_2"/>
    <property type="match status" value="1"/>
</dbReference>
<dbReference type="Pfam" id="PF16925">
    <property type="entry name" value="TetR_C_13"/>
    <property type="match status" value="1"/>
</dbReference>
<dbReference type="PANTHER" id="PTHR47506">
    <property type="entry name" value="TRANSCRIPTIONAL REGULATORY PROTEIN"/>
    <property type="match status" value="1"/>
</dbReference>
<keyword evidence="2 4" id="KW-0238">DNA-binding</keyword>
<dbReference type="InterPro" id="IPR009057">
    <property type="entry name" value="Homeodomain-like_sf"/>
</dbReference>
<keyword evidence="7" id="KW-1185">Reference proteome</keyword>
<keyword evidence="3" id="KW-0804">Transcription</keyword>
<dbReference type="OrthoDB" id="9814200at2"/>
<feature type="domain" description="HTH tetR-type" evidence="5">
    <location>
        <begin position="5"/>
        <end position="65"/>
    </location>
</feature>
<reference evidence="6" key="1">
    <citation type="submission" date="2019-08" db="EMBL/GenBank/DDBJ databases">
        <title>Carotenoids and Carotenoid Binding Proteins in the Halophilic Cyanobacterium Euhalothece sp. ZM00.</title>
        <authorList>
            <person name="Cho S.M."/>
            <person name="Song J.Y."/>
            <person name="Park Y.-I."/>
        </authorList>
    </citation>
    <scope>NUCLEOTIDE SEQUENCE [LARGE SCALE GENOMIC DNA]</scope>
    <source>
        <strain evidence="6">Z-M001</strain>
    </source>
</reference>
<protein>
    <submittedName>
        <fullName evidence="6">TetR/AcrR family transcriptional regulator</fullName>
    </submittedName>
</protein>
<dbReference type="GO" id="GO:0003677">
    <property type="term" value="F:DNA binding"/>
    <property type="evidence" value="ECO:0007669"/>
    <property type="project" value="UniProtKB-UniRule"/>
</dbReference>
<dbReference type="Gene3D" id="1.10.357.10">
    <property type="entry name" value="Tetracycline Repressor, domain 2"/>
    <property type="match status" value="1"/>
</dbReference>
<dbReference type="InterPro" id="IPR011075">
    <property type="entry name" value="TetR_C"/>
</dbReference>
<evidence type="ECO:0000256" key="3">
    <source>
        <dbReference type="ARBA" id="ARBA00023163"/>
    </source>
</evidence>
<sequence length="195" mass="22346">MANLKRTREDILESVLDTVHRKGLSKTGLNELFTVSGTSSGSFYNYFSSKNELGHALIDFEWSKLQANIIDPALAKSDQPIEQILEIINRLEAKQISQPECAGCLLGNFIVDLTEQDESFQEHLKDIFNRWQTIIAQVLEQGRNQLKPEVNPTLLAEELLMMMEGVMLMGRLRQDIDYIQRGFESVRHYLKLFLA</sequence>
<dbReference type="Pfam" id="PF00440">
    <property type="entry name" value="TetR_N"/>
    <property type="match status" value="1"/>
</dbReference>
<dbReference type="RefSeq" id="WP_146295114.1">
    <property type="nucleotide sequence ID" value="NZ_CP042326.1"/>
</dbReference>